<dbReference type="SUPFAM" id="SSF53335">
    <property type="entry name" value="S-adenosyl-L-methionine-dependent methyltransferases"/>
    <property type="match status" value="1"/>
</dbReference>
<reference evidence="2 3" key="2">
    <citation type="submission" date="2019-03" db="EMBL/GenBank/DDBJ databases">
        <title>Draft Genome Sequences of Six Type Strains of the Genus Massilia.</title>
        <authorList>
            <person name="Miess H."/>
            <person name="Frediansyhah A."/>
            <person name="Gross H."/>
        </authorList>
    </citation>
    <scope>NUCLEOTIDE SEQUENCE [LARGE SCALE GENOMIC DNA]</scope>
    <source>
        <strain evidence="2 3">DSM 17505</strain>
    </source>
</reference>
<dbReference type="Proteomes" id="UP000619512">
    <property type="component" value="Unassembled WGS sequence"/>
</dbReference>
<reference evidence="1" key="3">
    <citation type="submission" date="2022-12" db="EMBL/GenBank/DDBJ databases">
        <authorList>
            <person name="Sun Q."/>
            <person name="Kim S."/>
        </authorList>
    </citation>
    <scope>NUCLEOTIDE SEQUENCE</scope>
    <source>
        <strain evidence="1">KCTC 12344</strain>
    </source>
</reference>
<gene>
    <name evidence="2" type="ORF">E1742_12035</name>
    <name evidence="1" type="ORF">GCM10007388_00630</name>
</gene>
<dbReference type="Proteomes" id="UP000294359">
    <property type="component" value="Chromosome"/>
</dbReference>
<evidence type="ECO:0000313" key="4">
    <source>
        <dbReference type="Proteomes" id="UP000619512"/>
    </source>
</evidence>
<evidence type="ECO:0000313" key="2">
    <source>
        <dbReference type="EMBL" id="QBQ36815.1"/>
    </source>
</evidence>
<dbReference type="OrthoDB" id="511303at2"/>
<accession>A0A4P7BGV3</accession>
<protein>
    <recommendedName>
        <fullName evidence="5">Methyltransferase domain-containing protein</fullName>
    </recommendedName>
</protein>
<evidence type="ECO:0000313" key="1">
    <source>
        <dbReference type="EMBL" id="GGY72493.1"/>
    </source>
</evidence>
<dbReference type="InterPro" id="IPR029063">
    <property type="entry name" value="SAM-dependent_MTases_sf"/>
</dbReference>
<evidence type="ECO:0000313" key="3">
    <source>
        <dbReference type="Proteomes" id="UP000294359"/>
    </source>
</evidence>
<keyword evidence="3" id="KW-1185">Reference proteome</keyword>
<dbReference type="AlphaFoldDB" id="A0A4P7BGV3"/>
<name>A0A4P7BGV3_9BURK</name>
<evidence type="ECO:0008006" key="5">
    <source>
        <dbReference type="Google" id="ProtNLM"/>
    </source>
</evidence>
<organism evidence="1 4">
    <name type="scientific">Pseudoduganella plicata</name>
    <dbReference type="NCBI Taxonomy" id="321984"/>
    <lineage>
        <taxon>Bacteria</taxon>
        <taxon>Pseudomonadati</taxon>
        <taxon>Pseudomonadota</taxon>
        <taxon>Betaproteobacteria</taxon>
        <taxon>Burkholderiales</taxon>
        <taxon>Oxalobacteraceae</taxon>
        <taxon>Telluria group</taxon>
        <taxon>Pseudoduganella</taxon>
    </lineage>
</organism>
<reference evidence="1" key="1">
    <citation type="journal article" date="2014" name="Int. J. Syst. Evol. Microbiol.">
        <title>Complete genome sequence of Corynebacterium casei LMG S-19264T (=DSM 44701T), isolated from a smear-ripened cheese.</title>
        <authorList>
            <consortium name="US DOE Joint Genome Institute (JGI-PGF)"/>
            <person name="Walter F."/>
            <person name="Albersmeier A."/>
            <person name="Kalinowski J."/>
            <person name="Ruckert C."/>
        </authorList>
    </citation>
    <scope>NUCLEOTIDE SEQUENCE</scope>
    <source>
        <strain evidence="1">KCTC 12344</strain>
    </source>
</reference>
<sequence>MGFFTGKNLMWPDWLSSLYSEYIVDEIDRDDRSVGGTYLGWPKDRIFTDVLEGGRADFAASHGTLSSDDRALLYARYNQPRHLDELIEAFTTMQSGDKSRLDRCTILDLGCGPFTGGLAFAAALGADCSFRYYGVDRALSMLTLGKKLYCAAQQSNAFHEETRCEFLAGLEQIQHERKHGRLTIVIASYLLASESFKAVDTVAQLARTLTDIGPGAVVVLYTNSVLPVRNMKFPEFSDALIKTGFRHRAGGEGIVYGGVKNPAPLRYELFYRPEIAEISLESKS</sequence>
<dbReference type="RefSeq" id="WP_134385094.1">
    <property type="nucleotide sequence ID" value="NZ_BMWW01000001.1"/>
</dbReference>
<dbReference type="EMBL" id="CP038026">
    <property type="protein sequence ID" value="QBQ36815.1"/>
    <property type="molecule type" value="Genomic_DNA"/>
</dbReference>
<dbReference type="EMBL" id="BMWW01000001">
    <property type="protein sequence ID" value="GGY72493.1"/>
    <property type="molecule type" value="Genomic_DNA"/>
</dbReference>
<proteinExistence type="predicted"/>
<dbReference type="Gene3D" id="3.40.50.150">
    <property type="entry name" value="Vaccinia Virus protein VP39"/>
    <property type="match status" value="1"/>
</dbReference>